<comment type="caution">
    <text evidence="3">The sequence shown here is derived from an EMBL/GenBank/DDBJ whole genome shotgun (WGS) entry which is preliminary data.</text>
</comment>
<gene>
    <name evidence="3" type="ORF">LMJ30_01110</name>
</gene>
<dbReference type="PANTHER" id="PTHR45588:SF1">
    <property type="entry name" value="WW DOMAIN-CONTAINING PROTEIN"/>
    <property type="match status" value="1"/>
</dbReference>
<feature type="chain" id="PRO_5047528149" description="Tetratricopeptide repeat protein" evidence="2">
    <location>
        <begin position="26"/>
        <end position="602"/>
    </location>
</feature>
<dbReference type="Proteomes" id="UP001198701">
    <property type="component" value="Unassembled WGS sequence"/>
</dbReference>
<dbReference type="Gene3D" id="1.25.40.10">
    <property type="entry name" value="Tetratricopeptide repeat domain"/>
    <property type="match status" value="2"/>
</dbReference>
<dbReference type="PANTHER" id="PTHR45588">
    <property type="entry name" value="TPR DOMAIN-CONTAINING PROTEIN"/>
    <property type="match status" value="1"/>
</dbReference>
<dbReference type="RefSeq" id="WP_229430490.1">
    <property type="nucleotide sequence ID" value="NZ_JAJHPV010000002.1"/>
</dbReference>
<dbReference type="EMBL" id="JAJHPV010000002">
    <property type="protein sequence ID" value="MCC6069559.1"/>
    <property type="molecule type" value="Genomic_DNA"/>
</dbReference>
<organism evidence="3 4">
    <name type="scientific">Massilia agrisoli</name>
    <dbReference type="NCBI Taxonomy" id="2892444"/>
    <lineage>
        <taxon>Bacteria</taxon>
        <taxon>Pseudomonadati</taxon>
        <taxon>Pseudomonadota</taxon>
        <taxon>Betaproteobacteria</taxon>
        <taxon>Burkholderiales</taxon>
        <taxon>Oxalobacteraceae</taxon>
        <taxon>Telluria group</taxon>
        <taxon>Massilia</taxon>
    </lineage>
</organism>
<protein>
    <recommendedName>
        <fullName evidence="5">Tetratricopeptide repeat protein</fullName>
    </recommendedName>
</protein>
<evidence type="ECO:0000313" key="3">
    <source>
        <dbReference type="EMBL" id="MCC6069559.1"/>
    </source>
</evidence>
<feature type="signal peptide" evidence="2">
    <location>
        <begin position="1"/>
        <end position="25"/>
    </location>
</feature>
<proteinExistence type="predicted"/>
<evidence type="ECO:0000256" key="1">
    <source>
        <dbReference type="PROSITE-ProRule" id="PRU00339"/>
    </source>
</evidence>
<dbReference type="InterPro" id="IPR011990">
    <property type="entry name" value="TPR-like_helical_dom_sf"/>
</dbReference>
<reference evidence="3 4" key="1">
    <citation type="submission" date="2021-11" db="EMBL/GenBank/DDBJ databases">
        <authorList>
            <person name="Huq M.A."/>
        </authorList>
    </citation>
    <scope>NUCLEOTIDE SEQUENCE [LARGE SCALE GENOMIC DNA]</scope>
    <source>
        <strain evidence="3 4">MAHUQ-52</strain>
    </source>
</reference>
<dbReference type="Pfam" id="PF13428">
    <property type="entry name" value="TPR_14"/>
    <property type="match status" value="1"/>
</dbReference>
<keyword evidence="2" id="KW-0732">Signal</keyword>
<evidence type="ECO:0000313" key="4">
    <source>
        <dbReference type="Proteomes" id="UP001198701"/>
    </source>
</evidence>
<evidence type="ECO:0000256" key="2">
    <source>
        <dbReference type="SAM" id="SignalP"/>
    </source>
</evidence>
<keyword evidence="1" id="KW-0802">TPR repeat</keyword>
<dbReference type="SUPFAM" id="SSF48452">
    <property type="entry name" value="TPR-like"/>
    <property type="match status" value="2"/>
</dbReference>
<evidence type="ECO:0008006" key="5">
    <source>
        <dbReference type="Google" id="ProtNLM"/>
    </source>
</evidence>
<name>A0ABS8IQL8_9BURK</name>
<dbReference type="PROSITE" id="PS50005">
    <property type="entry name" value="TPR"/>
    <property type="match status" value="2"/>
</dbReference>
<keyword evidence="4" id="KW-1185">Reference proteome</keyword>
<accession>A0ABS8IQL8</accession>
<dbReference type="InterPro" id="IPR019734">
    <property type="entry name" value="TPR_rpt"/>
</dbReference>
<feature type="repeat" description="TPR" evidence="1">
    <location>
        <begin position="526"/>
        <end position="559"/>
    </location>
</feature>
<sequence length="602" mass="64397">MNKKKLAAAIAGVAGALLAFTPTLAERQPAGGAAFDPLFASGANCAPRQGGRPPLLEQLVLAQAQAETAPFKPGQQAAASAAADKPPLYKDLGKLHVPVSTRNPAAQAYFNQGIRLAYAFNHAEAARAFRAAQQLDPRCAMCFWGEALVLGPNINAPMFPAAVAPAVAAAANASRLAAGATPAEQALIRAVARRYDPAAGPDRSALDKAYADAMADAAKAFPNNDTIQVLFAESLMDLSPWDYWEGGGTRPKNRTAELVDALERVLERNPTHPGAAHYYIHAMEASVHPEKALAPARVLARQIPGAGHIVHMPSHIYYRVGLYKEALKSNLDAIAADEKYFRQSGSDPVYRGAYYPHNIHFVMVSALMGGDGKTALDAAAKLDKALPPELLKDFAGMQPVKAAPYFSHVQFSSPEVLVALPDPGPDFVLVKAMWHYARATGFARQGALADSRKEIDALRQLERAADFKPIQAWGVPAKEIVHTARAVATGRLADAQGDGPGAIKAYQEAIAVQDALPYTEPPYWYYPVRQSLGAALLRAGQLDAAEQVFRASLARTPSNGWALRGLIEVYDKRGDTAALAAARKRFDTTWLGKREGPDLALL</sequence>
<feature type="repeat" description="TPR" evidence="1">
    <location>
        <begin position="106"/>
        <end position="139"/>
    </location>
</feature>
<dbReference type="SMART" id="SM00028">
    <property type="entry name" value="TPR"/>
    <property type="match status" value="3"/>
</dbReference>